<dbReference type="InterPro" id="IPR038408">
    <property type="entry name" value="GNK2_sf"/>
</dbReference>
<feature type="domain" description="Gnk2-homologous" evidence="3">
    <location>
        <begin position="265"/>
        <end position="374"/>
    </location>
</feature>
<evidence type="ECO:0000259" key="3">
    <source>
        <dbReference type="PROSITE" id="PS51473"/>
    </source>
</evidence>
<dbReference type="InterPro" id="IPR002902">
    <property type="entry name" value="GNK2"/>
</dbReference>
<dbReference type="InterPro" id="IPR032675">
    <property type="entry name" value="LRR_dom_sf"/>
</dbReference>
<dbReference type="InterPro" id="IPR056789">
    <property type="entry name" value="LRR_R13L1-DRL21"/>
</dbReference>
<dbReference type="EMBL" id="LRBV02000003">
    <property type="status" value="NOT_ANNOTATED_CDS"/>
    <property type="molecule type" value="Genomic_DNA"/>
</dbReference>
<dbReference type="Pfam" id="PF01657">
    <property type="entry name" value="Stress-antifung"/>
    <property type="match status" value="1"/>
</dbReference>
<dbReference type="Proteomes" id="UP000594261">
    <property type="component" value="Chromosome 3"/>
</dbReference>
<name>A0A7N2R0W8_QUELO</name>
<dbReference type="PANTHER" id="PTHR47329:SF1">
    <property type="entry name" value="OS05G0129900 PROTEIN"/>
    <property type="match status" value="1"/>
</dbReference>
<dbReference type="PROSITE" id="PS51473">
    <property type="entry name" value="GNK2"/>
    <property type="match status" value="1"/>
</dbReference>
<organism evidence="4 5">
    <name type="scientific">Quercus lobata</name>
    <name type="common">Valley oak</name>
    <dbReference type="NCBI Taxonomy" id="97700"/>
    <lineage>
        <taxon>Eukaryota</taxon>
        <taxon>Viridiplantae</taxon>
        <taxon>Streptophyta</taxon>
        <taxon>Embryophyta</taxon>
        <taxon>Tracheophyta</taxon>
        <taxon>Spermatophyta</taxon>
        <taxon>Magnoliopsida</taxon>
        <taxon>eudicotyledons</taxon>
        <taxon>Gunneridae</taxon>
        <taxon>Pentapetalae</taxon>
        <taxon>rosids</taxon>
        <taxon>fabids</taxon>
        <taxon>Fagales</taxon>
        <taxon>Fagaceae</taxon>
        <taxon>Quercus</taxon>
    </lineage>
</organism>
<dbReference type="Gene3D" id="3.80.10.10">
    <property type="entry name" value="Ribonuclease Inhibitor"/>
    <property type="match status" value="1"/>
</dbReference>
<dbReference type="SUPFAM" id="SSF52058">
    <property type="entry name" value="L domain-like"/>
    <property type="match status" value="1"/>
</dbReference>
<evidence type="ECO:0000256" key="2">
    <source>
        <dbReference type="ARBA" id="ARBA00022737"/>
    </source>
</evidence>
<evidence type="ECO:0000256" key="1">
    <source>
        <dbReference type="ARBA" id="ARBA00022729"/>
    </source>
</evidence>
<sequence length="652" mass="72685">MVLKFRRIAAHIAPIRQREAPEHQIIQGKNPTMCCGPQEESHPLRHLDFPNPLPWEGLPMCDNTNFMALVTTEASVTYNFVLISYKASVLEKASKSVWELILDSNGLGKEISEMVEKRHVLSHIHGTCSQFVGLTSSVICCQTGRAAVKQLFSNELKLYMLWKFEILQKVSGPPRSSGQGMQKVVSSGSKVNGQSVHLVPNNIQRSGVSAIQGHTKDNVEQFSGRASVSVEERDNKSVNSVSRIEEQEVDSSRLVAIQSSKVNSIKKNHRTGKQELMKPVQELASQASSRAKAEAAKNITPPKSAYQFEASWRGLSDDGALQARLLKCSPDLSEINCSSCLVNAHNYIQDCCRDRLGMRILFPSCNLRMEPGIFYDSTFIESRPLGTVPPVPAPQLAPPPLPAKGMFPKRTSSEFVKNIPDNLYLLSNLRHLVISPVKLNLMPTFIGRLTSLQTLLQFTVLRKDGCQIGELRNLNNLCGELSIENLENVAILDEVKGARLHLKTGLRPHCNLKVLKIFNYNSKFPSWVSNPSFTHLISITLTKCLSEELPPFGPLPLLKSLQIVNVNGVKHIGPNFYGWGIVKKRVGISEIMSVPSFQLRAKVYINAYKLCNSLGLTKDLHKIWDEVFCSEATPIEYAEMLDKVCSRYCLNR</sequence>
<dbReference type="EnsemblPlants" id="QL03p014812:mrna">
    <property type="protein sequence ID" value="QL03p014812:mrna"/>
    <property type="gene ID" value="QL03p014812"/>
</dbReference>
<evidence type="ECO:0000313" key="5">
    <source>
        <dbReference type="Proteomes" id="UP000594261"/>
    </source>
</evidence>
<dbReference type="Pfam" id="PF25019">
    <property type="entry name" value="LRR_R13L1-DRL21"/>
    <property type="match status" value="1"/>
</dbReference>
<accession>A0A7N2R0W8</accession>
<dbReference type="CDD" id="cd23509">
    <property type="entry name" value="Gnk2-like"/>
    <property type="match status" value="1"/>
</dbReference>
<proteinExistence type="predicted"/>
<keyword evidence="1" id="KW-0732">Signal</keyword>
<protein>
    <recommendedName>
        <fullName evidence="3">Gnk2-homologous domain-containing protein</fullName>
    </recommendedName>
</protein>
<dbReference type="InParanoid" id="A0A7N2R0W8"/>
<dbReference type="AlphaFoldDB" id="A0A7N2R0W8"/>
<evidence type="ECO:0000313" key="4">
    <source>
        <dbReference type="EnsemblPlants" id="QL03p014812:mrna"/>
    </source>
</evidence>
<reference evidence="4" key="2">
    <citation type="submission" date="2021-01" db="UniProtKB">
        <authorList>
            <consortium name="EnsemblPlants"/>
        </authorList>
    </citation>
    <scope>IDENTIFICATION</scope>
</reference>
<keyword evidence="2" id="KW-0677">Repeat</keyword>
<dbReference type="PANTHER" id="PTHR47329">
    <property type="entry name" value="OS05G0129900 PROTEIN"/>
    <property type="match status" value="1"/>
</dbReference>
<reference evidence="4 5" key="1">
    <citation type="journal article" date="2016" name="G3 (Bethesda)">
        <title>First Draft Assembly and Annotation of the Genome of a California Endemic Oak Quercus lobata Nee (Fagaceae).</title>
        <authorList>
            <person name="Sork V.L."/>
            <person name="Fitz-Gibbon S.T."/>
            <person name="Puiu D."/>
            <person name="Crepeau M."/>
            <person name="Gugger P.F."/>
            <person name="Sherman R."/>
            <person name="Stevens K."/>
            <person name="Langley C.H."/>
            <person name="Pellegrini M."/>
            <person name="Salzberg S.L."/>
        </authorList>
    </citation>
    <scope>NUCLEOTIDE SEQUENCE [LARGE SCALE GENOMIC DNA]</scope>
    <source>
        <strain evidence="4 5">cv. SW786</strain>
    </source>
</reference>
<keyword evidence="5" id="KW-1185">Reference proteome</keyword>
<dbReference type="Gene3D" id="3.30.430.20">
    <property type="entry name" value="Gnk2 domain, C-X8-C-X2-C motif"/>
    <property type="match status" value="1"/>
</dbReference>
<dbReference type="Gramene" id="QL03p014812:mrna">
    <property type="protein sequence ID" value="QL03p014812:mrna"/>
    <property type="gene ID" value="QL03p014812"/>
</dbReference>